<reference evidence="1 2" key="1">
    <citation type="submission" date="2009-06" db="EMBL/GenBank/DDBJ databases">
        <title>Complete sequence of Desulfovibrio salexigens DSM 2638.</title>
        <authorList>
            <consortium name="US DOE Joint Genome Institute"/>
            <person name="Lucas S."/>
            <person name="Copeland A."/>
            <person name="Lapidus A."/>
            <person name="Glavina del Rio T."/>
            <person name="Tice H."/>
            <person name="Bruce D."/>
            <person name="Goodwin L."/>
            <person name="Pitluck S."/>
            <person name="Munk A.C."/>
            <person name="Brettin T."/>
            <person name="Detter J.C."/>
            <person name="Han C."/>
            <person name="Tapia R."/>
            <person name="Larimer F."/>
            <person name="Land M."/>
            <person name="Hauser L."/>
            <person name="Kyrpides N."/>
            <person name="Anderson I."/>
            <person name="Wall J.D."/>
            <person name="Arkin A.P."/>
            <person name="Dehal P."/>
            <person name="Chivian D."/>
            <person name="Giles B."/>
            <person name="Hazen T.C."/>
        </authorList>
    </citation>
    <scope>NUCLEOTIDE SEQUENCE [LARGE SCALE GENOMIC DNA]</scope>
    <source>
        <strain evidence="2">ATCC 14822 / DSM 2638 / NCIMB 8403 / VKM B-1763</strain>
    </source>
</reference>
<dbReference type="Proteomes" id="UP000002601">
    <property type="component" value="Chromosome"/>
</dbReference>
<dbReference type="AlphaFoldDB" id="C6BVZ4"/>
<name>C6BVZ4_MARSD</name>
<sequence>MKKKIGALLGLIGFVVTVVSIYITYESIVKARESDSYAQEVSETNKHLSAKIDEFANTLGVSAEDILKQGIQQALDDRDKAKIKEEGDKYESVIEAEHRERANKKYDNLIANATNQLNKQQYNAAFGFLTLAQAYKPESQEVEELLNKSLAGMGSTAKYVDGELSISAEIAEERLVEKDGVILVLKDARRSGNEIVCSFEIRNTTANDIQIDDLEYSTVIDSEGNLGHIKKIRISDNETYGSSEISLPHNRKRSFIARFILADKSPVFALQEIKMNFEFEIKGQKNYSYKYIYSDVALGHHDKKANSIEHANIEITLEKVYIDGGQAACTIWIKNRDELRDVVLDDLEYTKLFDSENSFKLERMIINGKKWYASTELDIPANRKRKVTMLFGKDTNINFGKFTELLISADMFNYNDNFVYKFPINSQVAQK</sequence>
<organism evidence="1 2">
    <name type="scientific">Maridesulfovibrio salexigens (strain ATCC 14822 / DSM 2638 / NCIMB 8403 / VKM B-1763)</name>
    <name type="common">Desulfovibrio salexigens</name>
    <dbReference type="NCBI Taxonomy" id="526222"/>
    <lineage>
        <taxon>Bacteria</taxon>
        <taxon>Pseudomonadati</taxon>
        <taxon>Thermodesulfobacteriota</taxon>
        <taxon>Desulfovibrionia</taxon>
        <taxon>Desulfovibrionales</taxon>
        <taxon>Desulfovibrionaceae</taxon>
        <taxon>Maridesulfovibrio</taxon>
    </lineage>
</organism>
<keyword evidence="2" id="KW-1185">Reference proteome</keyword>
<dbReference type="HOGENOM" id="CLU_635733_0_0_7"/>
<evidence type="ECO:0000313" key="1">
    <source>
        <dbReference type="EMBL" id="ACS80197.1"/>
    </source>
</evidence>
<dbReference type="EMBL" id="CP001649">
    <property type="protein sequence ID" value="ACS80197.1"/>
    <property type="molecule type" value="Genomic_DNA"/>
</dbReference>
<proteinExistence type="predicted"/>
<gene>
    <name evidence="1" type="ordered locus">Desal_2138</name>
</gene>
<evidence type="ECO:0000313" key="2">
    <source>
        <dbReference type="Proteomes" id="UP000002601"/>
    </source>
</evidence>
<dbReference type="RefSeq" id="WP_015852013.1">
    <property type="nucleotide sequence ID" value="NC_012881.1"/>
</dbReference>
<protein>
    <submittedName>
        <fullName evidence="1">Uncharacterized protein</fullName>
    </submittedName>
</protein>
<dbReference type="KEGG" id="dsa:Desal_2138"/>
<accession>C6BVZ4</accession>
<dbReference type="OrthoDB" id="9833865at2"/>